<dbReference type="Gene3D" id="3.40.50.12780">
    <property type="entry name" value="N-terminal domain of ligase-like"/>
    <property type="match status" value="1"/>
</dbReference>
<dbReference type="Pfam" id="PF00501">
    <property type="entry name" value="AMP-binding"/>
    <property type="match status" value="1"/>
</dbReference>
<dbReference type="InterPro" id="IPR020845">
    <property type="entry name" value="AMP-binding_CS"/>
</dbReference>
<sequence length="522" mass="58977">MILTKGLLTSAQNRSKQTAIIDGEFTLSYQELHDRVSQLKGALRDYDIGKGDRVALLMLNDFRYLEIFYAVTALGAMVVPLNVRLSVPEWTMILQDAEPKMIFITKEFLPVAPILQSKIPSIRRVVLAETREDETGNVVPYEDLIQSHRREPLTYEGVEERDTAGLFYTGGTTGRPKGVMLSHRNLVSNAWHILLASNYDSTIHYLHAGPMFHLADGASTFAVTMLGGTHSHLRAFRPLEFLQTVERDRPNSVLLVPTMIHALIHYPDRSQFDYSSLKRILYGASPMPVEVLKKAFQAFPEVEFSQAYGMSEASPVLSTLSSEDHQVLGTERERLLASCGKAIMGVELKIVDENRKEVPVGEVGEIAARGPNIMKGYWNMPEETDRVLQEGWYYTGDMAKRDDENYYYIVDRKKDIIISGGENIYCVEVENVLYSHPDVLEAAVVGIPDDSWGEQVLAIIVKREDSSLDQEELIQFCRQFLAGFKVPKSVEFTTDLPKSGAGKVLKRNLREKHWEGHTRRVH</sequence>
<comment type="similarity">
    <text evidence="1">Belongs to the ATP-dependent AMP-binding enzyme family.</text>
</comment>
<dbReference type="GO" id="GO:0006631">
    <property type="term" value="P:fatty acid metabolic process"/>
    <property type="evidence" value="ECO:0007669"/>
    <property type="project" value="TreeGrafter"/>
</dbReference>
<evidence type="ECO:0000256" key="2">
    <source>
        <dbReference type="ARBA" id="ARBA00022598"/>
    </source>
</evidence>
<dbReference type="PANTHER" id="PTHR43201">
    <property type="entry name" value="ACYL-COA SYNTHETASE"/>
    <property type="match status" value="1"/>
</dbReference>
<protein>
    <submittedName>
        <fullName evidence="5">Long-chain acyl-CoA synthetase</fullName>
    </submittedName>
</protein>
<dbReference type="Proteomes" id="UP000198660">
    <property type="component" value="Unassembled WGS sequence"/>
</dbReference>
<dbReference type="Gene3D" id="3.30.300.30">
    <property type="match status" value="1"/>
</dbReference>
<feature type="domain" description="AMP-binding enzyme C-terminal" evidence="4">
    <location>
        <begin position="428"/>
        <end position="503"/>
    </location>
</feature>
<dbReference type="PROSITE" id="PS00455">
    <property type="entry name" value="AMP_BINDING"/>
    <property type="match status" value="1"/>
</dbReference>
<keyword evidence="6" id="KW-1185">Reference proteome</keyword>
<evidence type="ECO:0000256" key="1">
    <source>
        <dbReference type="ARBA" id="ARBA00006432"/>
    </source>
</evidence>
<dbReference type="EMBL" id="FPAA01000003">
    <property type="protein sequence ID" value="SFS53986.1"/>
    <property type="molecule type" value="Genomic_DNA"/>
</dbReference>
<evidence type="ECO:0000259" key="3">
    <source>
        <dbReference type="Pfam" id="PF00501"/>
    </source>
</evidence>
<dbReference type="InterPro" id="IPR000873">
    <property type="entry name" value="AMP-dep_synth/lig_dom"/>
</dbReference>
<dbReference type="SUPFAM" id="SSF56801">
    <property type="entry name" value="Acetyl-CoA synthetase-like"/>
    <property type="match status" value="1"/>
</dbReference>
<evidence type="ECO:0000313" key="6">
    <source>
        <dbReference type="Proteomes" id="UP000198660"/>
    </source>
</evidence>
<dbReference type="FunFam" id="3.30.300.30:FF:000008">
    <property type="entry name" value="2,3-dihydroxybenzoate-AMP ligase"/>
    <property type="match status" value="1"/>
</dbReference>
<name>A0A1I6QNF9_9BACL</name>
<keyword evidence="2" id="KW-0436">Ligase</keyword>
<evidence type="ECO:0000313" key="5">
    <source>
        <dbReference type="EMBL" id="SFS53986.1"/>
    </source>
</evidence>
<dbReference type="RefSeq" id="WP_176391909.1">
    <property type="nucleotide sequence ID" value="NZ_FPAA01000003.1"/>
</dbReference>
<gene>
    <name evidence="5" type="ORF">SAMN05444972_103269</name>
</gene>
<dbReference type="InterPro" id="IPR025110">
    <property type="entry name" value="AMP-bd_C"/>
</dbReference>
<dbReference type="NCBIfam" id="NF004837">
    <property type="entry name" value="PRK06187.1"/>
    <property type="match status" value="1"/>
</dbReference>
<evidence type="ECO:0000259" key="4">
    <source>
        <dbReference type="Pfam" id="PF13193"/>
    </source>
</evidence>
<dbReference type="AlphaFoldDB" id="A0A1I6QNF9"/>
<dbReference type="InterPro" id="IPR042099">
    <property type="entry name" value="ANL_N_sf"/>
</dbReference>
<dbReference type="GO" id="GO:0031956">
    <property type="term" value="F:medium-chain fatty acid-CoA ligase activity"/>
    <property type="evidence" value="ECO:0007669"/>
    <property type="project" value="TreeGrafter"/>
</dbReference>
<dbReference type="InterPro" id="IPR045851">
    <property type="entry name" value="AMP-bd_C_sf"/>
</dbReference>
<proteinExistence type="inferred from homology"/>
<organism evidence="5 6">
    <name type="scientific">Marininema halotolerans</name>
    <dbReference type="NCBI Taxonomy" id="1155944"/>
    <lineage>
        <taxon>Bacteria</taxon>
        <taxon>Bacillati</taxon>
        <taxon>Bacillota</taxon>
        <taxon>Bacilli</taxon>
        <taxon>Bacillales</taxon>
        <taxon>Thermoactinomycetaceae</taxon>
        <taxon>Marininema</taxon>
    </lineage>
</organism>
<dbReference type="PANTHER" id="PTHR43201:SF5">
    <property type="entry name" value="MEDIUM-CHAIN ACYL-COA LIGASE ACSF2, MITOCHONDRIAL"/>
    <property type="match status" value="1"/>
</dbReference>
<dbReference type="Pfam" id="PF13193">
    <property type="entry name" value="AMP-binding_C"/>
    <property type="match status" value="1"/>
</dbReference>
<dbReference type="CDD" id="cd17631">
    <property type="entry name" value="FACL_FadD13-like"/>
    <property type="match status" value="1"/>
</dbReference>
<feature type="domain" description="AMP-dependent synthetase/ligase" evidence="3">
    <location>
        <begin position="10"/>
        <end position="378"/>
    </location>
</feature>
<accession>A0A1I6QNF9</accession>
<reference evidence="6" key="1">
    <citation type="submission" date="2016-10" db="EMBL/GenBank/DDBJ databases">
        <authorList>
            <person name="Varghese N."/>
            <person name="Submissions S."/>
        </authorList>
    </citation>
    <scope>NUCLEOTIDE SEQUENCE [LARGE SCALE GENOMIC DNA]</scope>
    <source>
        <strain evidence="6">DSM 45789</strain>
    </source>
</reference>